<dbReference type="Proteomes" id="UP000051010">
    <property type="component" value="Unassembled WGS sequence"/>
</dbReference>
<name>A0A0R1YVI0_9LACO</name>
<protein>
    <submittedName>
        <fullName evidence="1">Uncharacterized protein</fullName>
    </submittedName>
</protein>
<reference evidence="1 2" key="1">
    <citation type="journal article" date="2015" name="Genome Announc.">
        <title>Expanding the biotechnology potential of lactobacilli through comparative genomics of 213 strains and associated genera.</title>
        <authorList>
            <person name="Sun Z."/>
            <person name="Harris H.M."/>
            <person name="McCann A."/>
            <person name="Guo C."/>
            <person name="Argimon S."/>
            <person name="Zhang W."/>
            <person name="Yang X."/>
            <person name="Jeffery I.B."/>
            <person name="Cooney J.C."/>
            <person name="Kagawa T.F."/>
            <person name="Liu W."/>
            <person name="Song Y."/>
            <person name="Salvetti E."/>
            <person name="Wrobel A."/>
            <person name="Rasinkangas P."/>
            <person name="Parkhill J."/>
            <person name="Rea M.C."/>
            <person name="O'Sullivan O."/>
            <person name="Ritari J."/>
            <person name="Douillard F.P."/>
            <person name="Paul Ross R."/>
            <person name="Yang R."/>
            <person name="Briner A.E."/>
            <person name="Felis G.E."/>
            <person name="de Vos W.M."/>
            <person name="Barrangou R."/>
            <person name="Klaenhammer T.R."/>
            <person name="Caufield P.W."/>
            <person name="Cui Y."/>
            <person name="Zhang H."/>
            <person name="O'Toole P.W."/>
        </authorList>
    </citation>
    <scope>NUCLEOTIDE SEQUENCE [LARGE SCALE GENOMIC DNA]</scope>
    <source>
        <strain evidence="1 2">DSM 18390</strain>
    </source>
</reference>
<dbReference type="PATRIC" id="fig|1423786.4.peg.1612"/>
<comment type="caution">
    <text evidence="1">The sequence shown here is derived from an EMBL/GenBank/DDBJ whole genome shotgun (WGS) entry which is preliminary data.</text>
</comment>
<accession>A0A0R1YVI0</accession>
<evidence type="ECO:0000313" key="1">
    <source>
        <dbReference type="EMBL" id="KRM43641.1"/>
    </source>
</evidence>
<dbReference type="EMBL" id="AZFZ01000032">
    <property type="protein sequence ID" value="KRM43641.1"/>
    <property type="molecule type" value="Genomic_DNA"/>
</dbReference>
<evidence type="ECO:0000313" key="2">
    <source>
        <dbReference type="Proteomes" id="UP000051010"/>
    </source>
</evidence>
<gene>
    <name evidence="1" type="ORF">FD47_GL001509</name>
</gene>
<organism evidence="1 2">
    <name type="scientific">Lentilactobacillus parafarraginis DSM 18390 = JCM 14109</name>
    <dbReference type="NCBI Taxonomy" id="1423786"/>
    <lineage>
        <taxon>Bacteria</taxon>
        <taxon>Bacillati</taxon>
        <taxon>Bacillota</taxon>
        <taxon>Bacilli</taxon>
        <taxon>Lactobacillales</taxon>
        <taxon>Lactobacillaceae</taxon>
        <taxon>Lentilactobacillus</taxon>
    </lineage>
</organism>
<proteinExistence type="predicted"/>
<sequence>MARKVPINRSVLVGLHYPNLVVKTQRLISFVVAKNIKLKIILVDKQRNVNVESH</sequence>
<dbReference type="AlphaFoldDB" id="A0A0R1YVI0"/>